<evidence type="ECO:0000259" key="2">
    <source>
        <dbReference type="PROSITE" id="PS51061"/>
    </source>
</evidence>
<evidence type="ECO:0000313" key="3">
    <source>
        <dbReference type="EMBL" id="GAA2176427.1"/>
    </source>
</evidence>
<protein>
    <submittedName>
        <fullName evidence="3">RNA-binding protein</fullName>
    </submittedName>
</protein>
<evidence type="ECO:0000256" key="1">
    <source>
        <dbReference type="SAM" id="MobiDB-lite"/>
    </source>
</evidence>
<dbReference type="SUPFAM" id="SSF82708">
    <property type="entry name" value="R3H domain"/>
    <property type="match status" value="1"/>
</dbReference>
<dbReference type="EMBL" id="BAAAQT010000008">
    <property type="protein sequence ID" value="GAA2176427.1"/>
    <property type="molecule type" value="Genomic_DNA"/>
</dbReference>
<evidence type="ECO:0000313" key="4">
    <source>
        <dbReference type="Proteomes" id="UP001501599"/>
    </source>
</evidence>
<dbReference type="Gene3D" id="3.30.1370.50">
    <property type="entry name" value="R3H-like domain"/>
    <property type="match status" value="1"/>
</dbReference>
<dbReference type="PANTHER" id="PTHR35800">
    <property type="entry name" value="PROTEIN JAG"/>
    <property type="match status" value="1"/>
</dbReference>
<dbReference type="InterPro" id="IPR039247">
    <property type="entry name" value="KhpB"/>
</dbReference>
<dbReference type="CDD" id="cd02325">
    <property type="entry name" value="R3H"/>
    <property type="match status" value="1"/>
</dbReference>
<dbReference type="SMART" id="SM00393">
    <property type="entry name" value="R3H"/>
    <property type="match status" value="1"/>
</dbReference>
<accession>A0ABP5MQS0</accession>
<feature type="compositionally biased region" description="Acidic residues" evidence="1">
    <location>
        <begin position="30"/>
        <end position="46"/>
    </location>
</feature>
<proteinExistence type="predicted"/>
<organism evidence="3 4">
    <name type="scientific">Agrococcus versicolor</name>
    <dbReference type="NCBI Taxonomy" id="501482"/>
    <lineage>
        <taxon>Bacteria</taxon>
        <taxon>Bacillati</taxon>
        <taxon>Actinomycetota</taxon>
        <taxon>Actinomycetes</taxon>
        <taxon>Micrococcales</taxon>
        <taxon>Microbacteriaceae</taxon>
        <taxon>Agrococcus</taxon>
    </lineage>
</organism>
<name>A0ABP5MQS0_9MICO</name>
<dbReference type="Proteomes" id="UP001501599">
    <property type="component" value="Unassembled WGS sequence"/>
</dbReference>
<dbReference type="Pfam" id="PF01424">
    <property type="entry name" value="R3H"/>
    <property type="match status" value="1"/>
</dbReference>
<feature type="domain" description="R3H" evidence="2">
    <location>
        <begin position="129"/>
        <end position="193"/>
    </location>
</feature>
<feature type="compositionally biased region" description="Polar residues" evidence="1">
    <location>
        <begin position="1"/>
        <end position="11"/>
    </location>
</feature>
<reference evidence="4" key="1">
    <citation type="journal article" date="2019" name="Int. J. Syst. Evol. Microbiol.">
        <title>The Global Catalogue of Microorganisms (GCM) 10K type strain sequencing project: providing services to taxonomists for standard genome sequencing and annotation.</title>
        <authorList>
            <consortium name="The Broad Institute Genomics Platform"/>
            <consortium name="The Broad Institute Genome Sequencing Center for Infectious Disease"/>
            <person name="Wu L."/>
            <person name="Ma J."/>
        </authorList>
    </citation>
    <scope>NUCLEOTIDE SEQUENCE [LARGE SCALE GENOMIC DNA]</scope>
    <source>
        <strain evidence="4">JCM 16026</strain>
    </source>
</reference>
<dbReference type="InterPro" id="IPR036867">
    <property type="entry name" value="R3H_dom_sf"/>
</dbReference>
<dbReference type="InterPro" id="IPR001374">
    <property type="entry name" value="R3H_dom"/>
</dbReference>
<keyword evidence="4" id="KW-1185">Reference proteome</keyword>
<dbReference type="Gene3D" id="3.30.300.20">
    <property type="match status" value="1"/>
</dbReference>
<dbReference type="RefSeq" id="WP_344344913.1">
    <property type="nucleotide sequence ID" value="NZ_BAAAQT010000008.1"/>
</dbReference>
<dbReference type="PROSITE" id="PS51061">
    <property type="entry name" value="R3H"/>
    <property type="match status" value="1"/>
</dbReference>
<dbReference type="InterPro" id="IPR015946">
    <property type="entry name" value="KH_dom-like_a/b"/>
</dbReference>
<gene>
    <name evidence="3" type="ORF">GCM10009846_30200</name>
</gene>
<comment type="caution">
    <text evidence="3">The sequence shown here is derived from an EMBL/GenBank/DDBJ whole genome shotgun (WGS) entry which is preliminary data.</text>
</comment>
<feature type="region of interest" description="Disordered" evidence="1">
    <location>
        <begin position="174"/>
        <end position="193"/>
    </location>
</feature>
<dbReference type="PANTHER" id="PTHR35800:SF1">
    <property type="entry name" value="RNA-BINDING PROTEIN KHPB"/>
    <property type="match status" value="1"/>
</dbReference>
<feature type="region of interest" description="Disordered" evidence="1">
    <location>
        <begin position="1"/>
        <end position="46"/>
    </location>
</feature>
<sequence>MTDDQQPTNETVADAEVDGAAQQDEGSTVEIEDGATDDGATDEDELDEGEIAADYLEALLDIADVDGDIEIEETGTRTTLKVGEAGDESLAALSAPDVVAALQDLTRLAVQSQTGEFSRVVLDVAGSQDARTVELRVLVERAAAAIAAGDDRYALPAMSSYERKLVHDLVAEAGLHSESEGEGRDRHAVVVPR</sequence>